<sequence>MEVVSVQLQESCRVCCRSYMILEPKKQYGFRVFVGSCIFTTITIGLVLWDERRQRERRQEGVKYRLKSIQQRQNMQEYEEQRQKYEEYKKAHSGALPAAS</sequence>
<name>A0AAD5MT41_PARTN</name>
<evidence type="ECO:0000313" key="4">
    <source>
        <dbReference type="Proteomes" id="UP001196413"/>
    </source>
</evidence>
<keyword evidence="4" id="KW-1185">Reference proteome</keyword>
<dbReference type="Pfam" id="PF15786">
    <property type="entry name" value="PET117"/>
    <property type="match status" value="1"/>
</dbReference>
<evidence type="ECO:0008006" key="5">
    <source>
        <dbReference type="Google" id="ProtNLM"/>
    </source>
</evidence>
<keyword evidence="2" id="KW-0472">Membrane</keyword>
<dbReference type="AlphaFoldDB" id="A0AAD5MT41"/>
<organism evidence="3 4">
    <name type="scientific">Parelaphostrongylus tenuis</name>
    <name type="common">Meningeal worm</name>
    <dbReference type="NCBI Taxonomy" id="148309"/>
    <lineage>
        <taxon>Eukaryota</taxon>
        <taxon>Metazoa</taxon>
        <taxon>Ecdysozoa</taxon>
        <taxon>Nematoda</taxon>
        <taxon>Chromadorea</taxon>
        <taxon>Rhabditida</taxon>
        <taxon>Rhabditina</taxon>
        <taxon>Rhabditomorpha</taxon>
        <taxon>Strongyloidea</taxon>
        <taxon>Metastrongylidae</taxon>
        <taxon>Parelaphostrongylus</taxon>
    </lineage>
</organism>
<evidence type="ECO:0000313" key="3">
    <source>
        <dbReference type="EMBL" id="KAJ1353254.1"/>
    </source>
</evidence>
<accession>A0AAD5MT41</accession>
<feature type="transmembrane region" description="Helical" evidence="2">
    <location>
        <begin position="28"/>
        <end position="49"/>
    </location>
</feature>
<evidence type="ECO:0000256" key="2">
    <source>
        <dbReference type="SAM" id="Phobius"/>
    </source>
</evidence>
<evidence type="ECO:0000256" key="1">
    <source>
        <dbReference type="SAM" id="MobiDB-lite"/>
    </source>
</evidence>
<dbReference type="InterPro" id="IPR031568">
    <property type="entry name" value="Pet117"/>
</dbReference>
<feature type="compositionally biased region" description="Basic and acidic residues" evidence="1">
    <location>
        <begin position="79"/>
        <end position="90"/>
    </location>
</feature>
<reference evidence="3" key="1">
    <citation type="submission" date="2021-06" db="EMBL/GenBank/DDBJ databases">
        <title>Parelaphostrongylus tenuis whole genome reference sequence.</title>
        <authorList>
            <person name="Garwood T.J."/>
            <person name="Larsen P.A."/>
            <person name="Fountain-Jones N.M."/>
            <person name="Garbe J.R."/>
            <person name="Macchietto M.G."/>
            <person name="Kania S.A."/>
            <person name="Gerhold R.W."/>
            <person name="Richards J.E."/>
            <person name="Wolf T.M."/>
        </authorList>
    </citation>
    <scope>NUCLEOTIDE SEQUENCE</scope>
    <source>
        <strain evidence="3">MNPRO001-30</strain>
        <tissue evidence="3">Meninges</tissue>
    </source>
</reference>
<dbReference type="Proteomes" id="UP001196413">
    <property type="component" value="Unassembled WGS sequence"/>
</dbReference>
<gene>
    <name evidence="3" type="ORF">KIN20_009848</name>
</gene>
<proteinExistence type="predicted"/>
<protein>
    <recommendedName>
        <fullName evidence="5">Transmembrane protein</fullName>
    </recommendedName>
</protein>
<keyword evidence="2" id="KW-1133">Transmembrane helix</keyword>
<keyword evidence="2" id="KW-0812">Transmembrane</keyword>
<feature type="region of interest" description="Disordered" evidence="1">
    <location>
        <begin position="77"/>
        <end position="100"/>
    </location>
</feature>
<dbReference type="EMBL" id="JAHQIW010001651">
    <property type="protein sequence ID" value="KAJ1353254.1"/>
    <property type="molecule type" value="Genomic_DNA"/>
</dbReference>
<comment type="caution">
    <text evidence="3">The sequence shown here is derived from an EMBL/GenBank/DDBJ whole genome shotgun (WGS) entry which is preliminary data.</text>
</comment>